<evidence type="ECO:0000259" key="12">
    <source>
        <dbReference type="PROSITE" id="PS51671"/>
    </source>
</evidence>
<dbReference type="InterPro" id="IPR046826">
    <property type="entry name" value="PDH_N"/>
</dbReference>
<dbReference type="InterPro" id="IPR036291">
    <property type="entry name" value="NAD(P)-bd_dom_sf"/>
</dbReference>
<dbReference type="UniPathway" id="UPA00122">
    <property type="reaction ID" value="UER00961"/>
</dbReference>
<dbReference type="NCBIfam" id="NF005107">
    <property type="entry name" value="PRK06545.1-5"/>
    <property type="match status" value="1"/>
</dbReference>
<protein>
    <recommendedName>
        <fullName evidence="4">Prephenate dehydrogenase</fullName>
        <ecNumber evidence="3">1.3.1.12</ecNumber>
    </recommendedName>
</protein>
<dbReference type="AlphaFoldDB" id="A0A7S8CBE1"/>
<evidence type="ECO:0000256" key="10">
    <source>
        <dbReference type="ARBA" id="ARBA00049260"/>
    </source>
</evidence>
<dbReference type="FunFam" id="1.10.3660.10:FF:000003">
    <property type="entry name" value="Prephenate dehydrogenase"/>
    <property type="match status" value="1"/>
</dbReference>
<dbReference type="PANTHER" id="PTHR21363:SF0">
    <property type="entry name" value="PREPHENATE DEHYDROGENASE [NADP(+)]"/>
    <property type="match status" value="1"/>
</dbReference>
<keyword evidence="7 13" id="KW-0560">Oxidoreductase</keyword>
<dbReference type="Pfam" id="PF20463">
    <property type="entry name" value="PDH_C"/>
    <property type="match status" value="1"/>
</dbReference>
<keyword evidence="5" id="KW-0827">Tyrosine biosynthesis</keyword>
<evidence type="ECO:0000259" key="11">
    <source>
        <dbReference type="PROSITE" id="PS51176"/>
    </source>
</evidence>
<dbReference type="InterPro" id="IPR008927">
    <property type="entry name" value="6-PGluconate_DH-like_C_sf"/>
</dbReference>
<comment type="catalytic activity">
    <reaction evidence="10">
        <text>prephenate + NAD(+) = 3-(4-hydroxyphenyl)pyruvate + CO2 + NADH</text>
        <dbReference type="Rhea" id="RHEA:13869"/>
        <dbReference type="ChEBI" id="CHEBI:16526"/>
        <dbReference type="ChEBI" id="CHEBI:29934"/>
        <dbReference type="ChEBI" id="CHEBI:36242"/>
        <dbReference type="ChEBI" id="CHEBI:57540"/>
        <dbReference type="ChEBI" id="CHEBI:57945"/>
        <dbReference type="EC" id="1.3.1.12"/>
    </reaction>
</comment>
<dbReference type="EC" id="1.3.1.12" evidence="3"/>
<organism evidence="13 14">
    <name type="scientific">Mangrovibacillus cuniculi</name>
    <dbReference type="NCBI Taxonomy" id="2593652"/>
    <lineage>
        <taxon>Bacteria</taxon>
        <taxon>Bacillati</taxon>
        <taxon>Bacillota</taxon>
        <taxon>Bacilli</taxon>
        <taxon>Bacillales</taxon>
        <taxon>Bacillaceae</taxon>
        <taxon>Mangrovibacillus</taxon>
    </lineage>
</organism>
<dbReference type="GO" id="GO:0070403">
    <property type="term" value="F:NAD+ binding"/>
    <property type="evidence" value="ECO:0007669"/>
    <property type="project" value="InterPro"/>
</dbReference>
<evidence type="ECO:0000256" key="1">
    <source>
        <dbReference type="ARBA" id="ARBA00005067"/>
    </source>
</evidence>
<dbReference type="Gene3D" id="1.10.3660.10">
    <property type="entry name" value="6-phosphogluconate dehydrogenase C-terminal like domain"/>
    <property type="match status" value="1"/>
</dbReference>
<dbReference type="Pfam" id="PF02153">
    <property type="entry name" value="PDH_N"/>
    <property type="match status" value="1"/>
</dbReference>
<evidence type="ECO:0000256" key="8">
    <source>
        <dbReference type="ARBA" id="ARBA00023027"/>
    </source>
</evidence>
<dbReference type="KEGG" id="mcui:G8O30_06825"/>
<comment type="pathway">
    <text evidence="1">Amino-acid biosynthesis; L-tyrosine biosynthesis; (4-hydroxyphenyl)pyruvate from prephenate (NAD(+) route): step 1/1.</text>
</comment>
<evidence type="ECO:0000256" key="9">
    <source>
        <dbReference type="ARBA" id="ARBA00023141"/>
    </source>
</evidence>
<accession>A0A7S8CBE1</accession>
<dbReference type="FunFam" id="3.40.50.720:FF:000208">
    <property type="entry name" value="Prephenate dehydrogenase"/>
    <property type="match status" value="1"/>
</dbReference>
<dbReference type="SUPFAM" id="SSF48179">
    <property type="entry name" value="6-phosphogluconate dehydrogenase C-terminal domain-like"/>
    <property type="match status" value="1"/>
</dbReference>
<keyword evidence="14" id="KW-1185">Reference proteome</keyword>
<evidence type="ECO:0000313" key="14">
    <source>
        <dbReference type="Proteomes" id="UP000593626"/>
    </source>
</evidence>
<dbReference type="Gene3D" id="3.30.70.260">
    <property type="match status" value="1"/>
</dbReference>
<sequence>MKGNIAIVGLGLIGGSLARAIKKGYPNATIIGVDDNEETRRLSKTLKIVEEVHASILEEDFPTSEIDILFLCTPVSVTCKILQELKDLPLKENVIVTDTGSVKQVVLQSAMPLIQSGVCYIGGHPMAGSHKSGILASKEHLFENAYYLLTTPFDTYYPERVAELVRWLEPTKAKFIQTTERKHDQVTALISHFPHMIASSLVHQVKKHSETLPDVTKLAAGGFRDITRIASSNPIMWRDITFENRVILAEQLDTWMKEMHEWKDLLLQENPTSIEEYFSEAKEFRDNMPIYQETSETPFFDLFVDVPDYPGVISEVTKYLAEQSISLTNIRIMETREDIFGILVITFSSYKERERAYQCLKQKTNYELICST</sequence>
<dbReference type="EMBL" id="CP049742">
    <property type="protein sequence ID" value="QPC46693.1"/>
    <property type="molecule type" value="Genomic_DNA"/>
</dbReference>
<dbReference type="InterPro" id="IPR046825">
    <property type="entry name" value="PDH_C"/>
</dbReference>
<keyword evidence="9" id="KW-0057">Aromatic amino acid biosynthesis</keyword>
<dbReference type="GO" id="GO:0004665">
    <property type="term" value="F:prephenate dehydrogenase (NADP+) activity"/>
    <property type="evidence" value="ECO:0007669"/>
    <property type="project" value="InterPro"/>
</dbReference>
<dbReference type="CDD" id="cd04909">
    <property type="entry name" value="ACT_PDH-BS"/>
    <property type="match status" value="1"/>
</dbReference>
<dbReference type="SUPFAM" id="SSF55021">
    <property type="entry name" value="ACT-like"/>
    <property type="match status" value="1"/>
</dbReference>
<reference evidence="13 14" key="1">
    <citation type="submission" date="2019-07" db="EMBL/GenBank/DDBJ databases">
        <title>Genome sequence of 2 isolates from Red Sea Mangroves.</title>
        <authorList>
            <person name="Sefrji F."/>
            <person name="Michoud G."/>
            <person name="Merlino G."/>
            <person name="Daffonchio D."/>
        </authorList>
    </citation>
    <scope>NUCLEOTIDE SEQUENCE [LARGE SCALE GENOMIC DNA]</scope>
    <source>
        <strain evidence="13 14">R1DC41</strain>
    </source>
</reference>
<comment type="similarity">
    <text evidence="2">Belongs to the prephenate/arogenate dehydrogenase family.</text>
</comment>
<dbReference type="GO" id="GO:0006571">
    <property type="term" value="P:tyrosine biosynthetic process"/>
    <property type="evidence" value="ECO:0007669"/>
    <property type="project" value="UniProtKB-UniPathway"/>
</dbReference>
<keyword evidence="8" id="KW-0520">NAD</keyword>
<feature type="domain" description="Prephenate/arogenate dehydrogenase" evidence="11">
    <location>
        <begin position="3"/>
        <end position="296"/>
    </location>
</feature>
<dbReference type="InterPro" id="IPR050812">
    <property type="entry name" value="Preph/Arog_dehydrog"/>
</dbReference>
<evidence type="ECO:0000256" key="5">
    <source>
        <dbReference type="ARBA" id="ARBA00022498"/>
    </source>
</evidence>
<dbReference type="PROSITE" id="PS51671">
    <property type="entry name" value="ACT"/>
    <property type="match status" value="1"/>
</dbReference>
<evidence type="ECO:0000256" key="7">
    <source>
        <dbReference type="ARBA" id="ARBA00023002"/>
    </source>
</evidence>
<evidence type="ECO:0000256" key="2">
    <source>
        <dbReference type="ARBA" id="ARBA00007964"/>
    </source>
</evidence>
<evidence type="ECO:0000256" key="3">
    <source>
        <dbReference type="ARBA" id="ARBA00012068"/>
    </source>
</evidence>
<gene>
    <name evidence="13" type="ORF">G8O30_06825</name>
</gene>
<evidence type="ECO:0000256" key="6">
    <source>
        <dbReference type="ARBA" id="ARBA00022605"/>
    </source>
</evidence>
<evidence type="ECO:0000313" key="13">
    <source>
        <dbReference type="EMBL" id="QPC46693.1"/>
    </source>
</evidence>
<dbReference type="SUPFAM" id="SSF51735">
    <property type="entry name" value="NAD(P)-binding Rossmann-fold domains"/>
    <property type="match status" value="1"/>
</dbReference>
<dbReference type="Pfam" id="PF01842">
    <property type="entry name" value="ACT"/>
    <property type="match status" value="1"/>
</dbReference>
<proteinExistence type="inferred from homology"/>
<feature type="domain" description="ACT" evidence="12">
    <location>
        <begin position="301"/>
        <end position="372"/>
    </location>
</feature>
<dbReference type="PROSITE" id="PS51176">
    <property type="entry name" value="PDH_ADH"/>
    <property type="match status" value="1"/>
</dbReference>
<evidence type="ECO:0000256" key="4">
    <source>
        <dbReference type="ARBA" id="ARBA00016891"/>
    </source>
</evidence>
<dbReference type="GO" id="GO:0008977">
    <property type="term" value="F:prephenate dehydrogenase (NAD+) activity"/>
    <property type="evidence" value="ECO:0007669"/>
    <property type="project" value="UniProtKB-EC"/>
</dbReference>
<dbReference type="InterPro" id="IPR045865">
    <property type="entry name" value="ACT-like_dom_sf"/>
</dbReference>
<name>A0A7S8CBE1_9BACI</name>
<dbReference type="PANTHER" id="PTHR21363">
    <property type="entry name" value="PREPHENATE DEHYDROGENASE"/>
    <property type="match status" value="1"/>
</dbReference>
<dbReference type="Gene3D" id="3.40.50.720">
    <property type="entry name" value="NAD(P)-binding Rossmann-like Domain"/>
    <property type="match status" value="1"/>
</dbReference>
<dbReference type="RefSeq" id="WP_239674227.1">
    <property type="nucleotide sequence ID" value="NZ_CP049742.1"/>
</dbReference>
<dbReference type="InterPro" id="IPR002912">
    <property type="entry name" value="ACT_dom"/>
</dbReference>
<keyword evidence="6" id="KW-0028">Amino-acid biosynthesis</keyword>
<dbReference type="InterPro" id="IPR003099">
    <property type="entry name" value="Prephen_DH"/>
</dbReference>
<dbReference type="Proteomes" id="UP000593626">
    <property type="component" value="Chromosome"/>
</dbReference>